<dbReference type="Proteomes" id="UP000578252">
    <property type="component" value="Unassembled WGS sequence"/>
</dbReference>
<dbReference type="EMBL" id="JABCUR010000005">
    <property type="protein sequence ID" value="NMW65286.1"/>
    <property type="molecule type" value="Genomic_DNA"/>
</dbReference>
<proteinExistence type="predicted"/>
<protein>
    <recommendedName>
        <fullName evidence="3">Glycosyltransferase</fullName>
    </recommendedName>
</protein>
<accession>A0A7Y0U1K4</accession>
<name>A0A7Y0U1K4_9ACTO</name>
<dbReference type="Gene3D" id="3.40.50.2000">
    <property type="entry name" value="Glycogen Phosphorylase B"/>
    <property type="match status" value="1"/>
</dbReference>
<comment type="caution">
    <text evidence="1">The sequence shown here is derived from an EMBL/GenBank/DDBJ whole genome shotgun (WGS) entry which is preliminary data.</text>
</comment>
<evidence type="ECO:0008006" key="3">
    <source>
        <dbReference type="Google" id="ProtNLM"/>
    </source>
</evidence>
<organism evidence="1 2">
    <name type="scientific">Mobiluncus mulieris</name>
    <dbReference type="NCBI Taxonomy" id="2052"/>
    <lineage>
        <taxon>Bacteria</taxon>
        <taxon>Bacillati</taxon>
        <taxon>Actinomycetota</taxon>
        <taxon>Actinomycetes</taxon>
        <taxon>Actinomycetales</taxon>
        <taxon>Actinomycetaceae</taxon>
        <taxon>Mobiluncus</taxon>
    </lineage>
</organism>
<evidence type="ECO:0000313" key="1">
    <source>
        <dbReference type="EMBL" id="NMW65286.1"/>
    </source>
</evidence>
<evidence type="ECO:0000313" key="2">
    <source>
        <dbReference type="Proteomes" id="UP000578252"/>
    </source>
</evidence>
<sequence length="377" mass="42431">MLLVSYSRLVSDARILKQINLFKDDYELTTCGYGPAPAGAAAHYQIPDEAAYWRRNRVETILRLYTRAYWSSPASAWCRENLSRGGFDVCFADDIDTIGLALWLRPRCGVHADLHEYSPREKEDVWRWRVFVKPYMEWQVRHFVTRADSVTSTATKFCEEYRHNFGVDAKLVVNASPYADLNPTPLPEPGQPLRLVHAGAGREDRYLETMIDAVAALPGRYTLDMYLTANNAAYVAQLGEYAARTPNVRVLPGVPYNELVTTLNRYDLGIHNLPPVNFNNRYALPNKFFDFVQARLGMVVGPSPEMVSRLDKYHLGRAATDFTAGALRVALEQTTREEVAQWKQNAAAHARELSSETVVGTWRDAVAAIVATDPSAP</sequence>
<dbReference type="SUPFAM" id="SSF53756">
    <property type="entry name" value="UDP-Glycosyltransferase/glycogen phosphorylase"/>
    <property type="match status" value="1"/>
</dbReference>
<reference evidence="1 2" key="1">
    <citation type="submission" date="2020-04" db="EMBL/GenBank/DDBJ databases">
        <title>Antimicrobial susceptibility and clonality of vaginal-derived multi-drug resistant Mobiluncus isolates in China.</title>
        <authorList>
            <person name="Zhang X."/>
        </authorList>
    </citation>
    <scope>NUCLEOTIDE SEQUENCE [LARGE SCALE GENOMIC DNA]</scope>
    <source>
        <strain evidence="1 2">13</strain>
    </source>
</reference>
<dbReference type="AlphaFoldDB" id="A0A7Y0U1K4"/>
<gene>
    <name evidence="1" type="ORF">HHJ78_07045</name>
</gene>
<dbReference type="RefSeq" id="WP_169772070.1">
    <property type="nucleotide sequence ID" value="NZ_JABCUR010000005.1"/>
</dbReference>